<dbReference type="InterPro" id="IPR039426">
    <property type="entry name" value="TonB-dep_rcpt-like"/>
</dbReference>
<evidence type="ECO:0000313" key="4">
    <source>
        <dbReference type="Proteomes" id="UP001202248"/>
    </source>
</evidence>
<dbReference type="InterPro" id="IPR037066">
    <property type="entry name" value="Plug_dom_sf"/>
</dbReference>
<organism evidence="3 4">
    <name type="scientific">Niabella ginsengisoli</name>
    <dbReference type="NCBI Taxonomy" id="522298"/>
    <lineage>
        <taxon>Bacteria</taxon>
        <taxon>Pseudomonadati</taxon>
        <taxon>Bacteroidota</taxon>
        <taxon>Chitinophagia</taxon>
        <taxon>Chitinophagales</taxon>
        <taxon>Chitinophagaceae</taxon>
        <taxon>Niabella</taxon>
    </lineage>
</organism>
<dbReference type="NCBIfam" id="TIGR04056">
    <property type="entry name" value="OMP_RagA_SusC"/>
    <property type="match status" value="1"/>
</dbReference>
<dbReference type="RefSeq" id="WP_240830267.1">
    <property type="nucleotide sequence ID" value="NZ_JAKWBL010000002.1"/>
</dbReference>
<keyword evidence="4" id="KW-1185">Reference proteome</keyword>
<evidence type="ECO:0000256" key="1">
    <source>
        <dbReference type="PROSITE-ProRule" id="PRU01360"/>
    </source>
</evidence>
<dbReference type="InterPro" id="IPR023997">
    <property type="entry name" value="TonB-dep_OMP_SusC/RagA_CS"/>
</dbReference>
<dbReference type="Gene3D" id="2.170.130.10">
    <property type="entry name" value="TonB-dependent receptor, plug domain"/>
    <property type="match status" value="1"/>
</dbReference>
<keyword evidence="1" id="KW-1134">Transmembrane beta strand</keyword>
<dbReference type="Proteomes" id="UP001202248">
    <property type="component" value="Unassembled WGS sequence"/>
</dbReference>
<keyword evidence="1" id="KW-0813">Transport</keyword>
<keyword evidence="1" id="KW-0998">Cell outer membrane</keyword>
<comment type="similarity">
    <text evidence="1">Belongs to the TonB-dependent receptor family.</text>
</comment>
<dbReference type="SUPFAM" id="SSF56935">
    <property type="entry name" value="Porins"/>
    <property type="match status" value="1"/>
</dbReference>
<gene>
    <name evidence="3" type="ORF">MKP09_12135</name>
</gene>
<dbReference type="Pfam" id="PF07715">
    <property type="entry name" value="Plug"/>
    <property type="match status" value="1"/>
</dbReference>
<reference evidence="3 4" key="1">
    <citation type="submission" date="2022-02" db="EMBL/GenBank/DDBJ databases">
        <authorList>
            <person name="Min J."/>
        </authorList>
    </citation>
    <scope>NUCLEOTIDE SEQUENCE [LARGE SCALE GENOMIC DNA]</scope>
    <source>
        <strain evidence="3 4">GR10-1</strain>
    </source>
</reference>
<dbReference type="InterPro" id="IPR023996">
    <property type="entry name" value="TonB-dep_OMP_SusC/RagA"/>
</dbReference>
<sequence>MGAITTVNAKDLRIPSSNLTSSFAGRIPGMISYQLSGEPGADNAQFFVRGVTTFGYQASPLILIDGFESTTDNLARLQPDDIASFSIMKDAVATVLYGARGANGIVIVETKSGREGELRVSARVDVNVTSPVKTIKMLDGVQYMKLYNEARLTRDPILGPFYSEQKIQSTASGENPMVYPNLDWQKELFNPYTTNMKANVNFEGGGKVATYYVSAGVDRESGLLKVDNRNNFNNNIKINRSFIRSNVIFKLTPTTKLDTRISGRFENYNGPYRSASDIFRMVMQSNPVDFPVVYEADSANQFTENILFGSTFVNGGLKVNPYAEMIRGYEKRNESNIIAQATLMQDLDFLLKGLKFQGKASIQTWGQYAGLRYYSPAFYELESYDQVTRKHTLFPLNPTNTNLFLGDVIPGRDANGLTYFEARFNWDKIIDRHNISLMTVGMMQEELLTGGSSTSIYETLPQRNMGNSGRATYSYDRRYAMEFAYAYNGSEKFTGDKQYGFFPSLGVAGQSQMNLFGSHCKM</sequence>
<evidence type="ECO:0000259" key="2">
    <source>
        <dbReference type="Pfam" id="PF07715"/>
    </source>
</evidence>
<evidence type="ECO:0000313" key="3">
    <source>
        <dbReference type="EMBL" id="MCH5598603.1"/>
    </source>
</evidence>
<name>A0ABS9SJN6_9BACT</name>
<feature type="domain" description="TonB-dependent receptor plug" evidence="2">
    <location>
        <begin position="2"/>
        <end position="105"/>
    </location>
</feature>
<comment type="subcellular location">
    <subcellularLocation>
        <location evidence="1">Cell outer membrane</location>
        <topology evidence="1">Multi-pass membrane protein</topology>
    </subcellularLocation>
</comment>
<dbReference type="InterPro" id="IPR012910">
    <property type="entry name" value="Plug_dom"/>
</dbReference>
<dbReference type="NCBIfam" id="TIGR04057">
    <property type="entry name" value="SusC_RagA_signa"/>
    <property type="match status" value="1"/>
</dbReference>
<comment type="caution">
    <text evidence="3">The sequence shown here is derived from an EMBL/GenBank/DDBJ whole genome shotgun (WGS) entry which is preliminary data.</text>
</comment>
<accession>A0ABS9SJN6</accession>
<dbReference type="EMBL" id="JAKWBL010000002">
    <property type="protein sequence ID" value="MCH5598603.1"/>
    <property type="molecule type" value="Genomic_DNA"/>
</dbReference>
<keyword evidence="1" id="KW-0472">Membrane</keyword>
<protein>
    <submittedName>
        <fullName evidence="3">SusC/RagA family TonB-linked outer membrane protein</fullName>
    </submittedName>
</protein>
<proteinExistence type="inferred from homology"/>
<dbReference type="PROSITE" id="PS52016">
    <property type="entry name" value="TONB_DEPENDENT_REC_3"/>
    <property type="match status" value="1"/>
</dbReference>
<keyword evidence="1" id="KW-0812">Transmembrane</keyword>